<dbReference type="PROSITE" id="PS01117">
    <property type="entry name" value="HTH_MARR_1"/>
    <property type="match status" value="1"/>
</dbReference>
<keyword evidence="2" id="KW-0238">DNA-binding</keyword>
<dbReference type="Gene3D" id="1.10.10.10">
    <property type="entry name" value="Winged helix-like DNA-binding domain superfamily/Winged helix DNA-binding domain"/>
    <property type="match status" value="1"/>
</dbReference>
<dbReference type="GO" id="GO:0003700">
    <property type="term" value="F:DNA-binding transcription factor activity"/>
    <property type="evidence" value="ECO:0007669"/>
    <property type="project" value="InterPro"/>
</dbReference>
<keyword evidence="1" id="KW-0805">Transcription regulation</keyword>
<evidence type="ECO:0000256" key="3">
    <source>
        <dbReference type="ARBA" id="ARBA00023163"/>
    </source>
</evidence>
<dbReference type="PROSITE" id="PS50995">
    <property type="entry name" value="HTH_MARR_2"/>
    <property type="match status" value="1"/>
</dbReference>
<keyword evidence="6" id="KW-1185">Reference proteome</keyword>
<dbReference type="PANTHER" id="PTHR33164">
    <property type="entry name" value="TRANSCRIPTIONAL REGULATOR, MARR FAMILY"/>
    <property type="match status" value="1"/>
</dbReference>
<keyword evidence="3" id="KW-0804">Transcription</keyword>
<dbReference type="InterPro" id="IPR036390">
    <property type="entry name" value="WH_DNA-bd_sf"/>
</dbReference>
<dbReference type="InterPro" id="IPR000835">
    <property type="entry name" value="HTH_MarR-typ"/>
</dbReference>
<organism evidence="5 6">
    <name type="scientific">Amycolatopsis alkalitolerans</name>
    <dbReference type="NCBI Taxonomy" id="2547244"/>
    <lineage>
        <taxon>Bacteria</taxon>
        <taxon>Bacillati</taxon>
        <taxon>Actinomycetota</taxon>
        <taxon>Actinomycetes</taxon>
        <taxon>Pseudonocardiales</taxon>
        <taxon>Pseudonocardiaceae</taxon>
        <taxon>Amycolatopsis</taxon>
    </lineage>
</organism>
<feature type="domain" description="HTH marR-type" evidence="4">
    <location>
        <begin position="10"/>
        <end position="142"/>
    </location>
</feature>
<accession>A0A5C4LW05</accession>
<dbReference type="EMBL" id="VDFW01000019">
    <property type="protein sequence ID" value="TNC23562.1"/>
    <property type="molecule type" value="Genomic_DNA"/>
</dbReference>
<evidence type="ECO:0000313" key="6">
    <source>
        <dbReference type="Proteomes" id="UP000305546"/>
    </source>
</evidence>
<evidence type="ECO:0000256" key="1">
    <source>
        <dbReference type="ARBA" id="ARBA00023015"/>
    </source>
</evidence>
<dbReference type="Proteomes" id="UP000305546">
    <property type="component" value="Unassembled WGS sequence"/>
</dbReference>
<reference evidence="5 6" key="1">
    <citation type="submission" date="2019-06" db="EMBL/GenBank/DDBJ databases">
        <title>Amycolatopsis alkalitolerans sp. nov., isolated from Gastrodia elata Blume.</title>
        <authorList>
            <person name="Narsing Rao M.P."/>
            <person name="Li W.J."/>
        </authorList>
    </citation>
    <scope>NUCLEOTIDE SEQUENCE [LARGE SCALE GENOMIC DNA]</scope>
    <source>
        <strain evidence="5 6">SYSUP0005</strain>
    </source>
</reference>
<dbReference type="SMART" id="SM00347">
    <property type="entry name" value="HTH_MARR"/>
    <property type="match status" value="1"/>
</dbReference>
<comment type="caution">
    <text evidence="5">The sequence shown here is derived from an EMBL/GenBank/DDBJ whole genome shotgun (WGS) entry which is preliminary data.</text>
</comment>
<dbReference type="GO" id="GO:0003677">
    <property type="term" value="F:DNA binding"/>
    <property type="evidence" value="ECO:0007669"/>
    <property type="project" value="UniProtKB-KW"/>
</dbReference>
<name>A0A5C4LW05_9PSEU</name>
<evidence type="ECO:0000259" key="4">
    <source>
        <dbReference type="PROSITE" id="PS50995"/>
    </source>
</evidence>
<protein>
    <submittedName>
        <fullName evidence="5">MarR family transcriptional regulator</fullName>
    </submittedName>
</protein>
<dbReference type="InterPro" id="IPR039422">
    <property type="entry name" value="MarR/SlyA-like"/>
</dbReference>
<dbReference type="AlphaFoldDB" id="A0A5C4LW05"/>
<dbReference type="Pfam" id="PF12802">
    <property type="entry name" value="MarR_2"/>
    <property type="match status" value="1"/>
</dbReference>
<gene>
    <name evidence="5" type="ORF">FG385_21290</name>
</gene>
<dbReference type="PANTHER" id="PTHR33164:SF43">
    <property type="entry name" value="HTH-TYPE TRANSCRIPTIONAL REPRESSOR YETL"/>
    <property type="match status" value="1"/>
</dbReference>
<dbReference type="InterPro" id="IPR036388">
    <property type="entry name" value="WH-like_DNA-bd_sf"/>
</dbReference>
<dbReference type="SUPFAM" id="SSF46785">
    <property type="entry name" value="Winged helix' DNA-binding domain"/>
    <property type="match status" value="1"/>
</dbReference>
<dbReference type="OrthoDB" id="3177763at2"/>
<dbReference type="InterPro" id="IPR023187">
    <property type="entry name" value="Tscrpt_reg_MarR-type_CS"/>
</dbReference>
<evidence type="ECO:0000256" key="2">
    <source>
        <dbReference type="ARBA" id="ARBA00023125"/>
    </source>
</evidence>
<dbReference type="GO" id="GO:0006950">
    <property type="term" value="P:response to stress"/>
    <property type="evidence" value="ECO:0007669"/>
    <property type="project" value="TreeGrafter"/>
</dbReference>
<sequence length="150" mass="16866">MRHHGRVPTTPSLLYLIKQLELAVRARLEDILRPEGITALQYTALTVLERHPGLTTAELARNSFVTDQTMAGMVTALEARDLISRHTHDGDRRRRVIELTPAGQRVLDRFRDEVAALEESAVSGLRGEEAAAFRRYVRVCHAALAERPPH</sequence>
<proteinExistence type="predicted"/>
<evidence type="ECO:0000313" key="5">
    <source>
        <dbReference type="EMBL" id="TNC23562.1"/>
    </source>
</evidence>